<dbReference type="Proteomes" id="UP001432146">
    <property type="component" value="Unassembled WGS sequence"/>
</dbReference>
<accession>A0AAW0ZQD6</accession>
<dbReference type="AlphaFoldDB" id="A0AAW0ZQD6"/>
<dbReference type="EMBL" id="JAWNGG020000151">
    <property type="protein sequence ID" value="KAK9299333.1"/>
    <property type="molecule type" value="Genomic_DNA"/>
</dbReference>
<proteinExistence type="predicted"/>
<protein>
    <submittedName>
        <fullName evidence="3">Uncharacterized protein</fullName>
    </submittedName>
</protein>
<evidence type="ECO:0000313" key="4">
    <source>
        <dbReference type="Proteomes" id="UP001432146"/>
    </source>
</evidence>
<evidence type="ECO:0000256" key="2">
    <source>
        <dbReference type="SAM" id="MobiDB-lite"/>
    </source>
</evidence>
<feature type="coiled-coil region" evidence="1">
    <location>
        <begin position="14"/>
        <end position="69"/>
    </location>
</feature>
<comment type="caution">
    <text evidence="3">The sequence shown here is derived from an EMBL/GenBank/DDBJ whole genome shotgun (WGS) entry which is preliminary data.</text>
</comment>
<gene>
    <name evidence="3" type="ORF">QLX08_007589</name>
</gene>
<sequence>MICTKNTYVNDSRVETVIAKINNVRDTMKSLEESLATTRKLETDQWLRYSNLKTKNKMMMDDLRKANKRNKNMLNLFRQSVTDIRFGSDITLPESLKKQVQRSWHQKYDALLTCNEQLKQALSSRDLLLKEKTQEINSLQQKLLTLGDRLVERDEAVESICKKYLSLKQRKDERENLLRDSIETLKQDALKKSNGGEASEKDSGTSSTFNKDALLTRETQRSDRSACKNWFLRILLQKAKRSCKTSGNSGVISPDKTA</sequence>
<reference evidence="3 4" key="1">
    <citation type="submission" date="2024-05" db="EMBL/GenBank/DDBJ databases">
        <title>The nuclear and mitochondrial genome assemblies of Tetragonisca angustula (Apidae: Meliponini), a tiny yet remarkable pollinator in the Neotropics.</title>
        <authorList>
            <person name="Ferrari R."/>
            <person name="Ricardo P.C."/>
            <person name="Dias F.C."/>
            <person name="Araujo N.S."/>
            <person name="Soares D.O."/>
            <person name="Zhou Q.-S."/>
            <person name="Zhu C.-D."/>
            <person name="Coutinho L."/>
            <person name="Airas M.C."/>
            <person name="Batista T.M."/>
        </authorList>
    </citation>
    <scope>NUCLEOTIDE SEQUENCE [LARGE SCALE GENOMIC DNA]</scope>
    <source>
        <strain evidence="3">ASF017062</strain>
        <tissue evidence="3">Abdomen</tissue>
    </source>
</reference>
<feature type="region of interest" description="Disordered" evidence="2">
    <location>
        <begin position="189"/>
        <end position="208"/>
    </location>
</feature>
<keyword evidence="1" id="KW-0175">Coiled coil</keyword>
<evidence type="ECO:0000313" key="3">
    <source>
        <dbReference type="EMBL" id="KAK9299333.1"/>
    </source>
</evidence>
<evidence type="ECO:0000256" key="1">
    <source>
        <dbReference type="SAM" id="Coils"/>
    </source>
</evidence>
<keyword evidence="4" id="KW-1185">Reference proteome</keyword>
<name>A0AAW0ZQD6_9HYME</name>
<organism evidence="3 4">
    <name type="scientific">Tetragonisca angustula</name>
    <dbReference type="NCBI Taxonomy" id="166442"/>
    <lineage>
        <taxon>Eukaryota</taxon>
        <taxon>Metazoa</taxon>
        <taxon>Ecdysozoa</taxon>
        <taxon>Arthropoda</taxon>
        <taxon>Hexapoda</taxon>
        <taxon>Insecta</taxon>
        <taxon>Pterygota</taxon>
        <taxon>Neoptera</taxon>
        <taxon>Endopterygota</taxon>
        <taxon>Hymenoptera</taxon>
        <taxon>Apocrita</taxon>
        <taxon>Aculeata</taxon>
        <taxon>Apoidea</taxon>
        <taxon>Anthophila</taxon>
        <taxon>Apidae</taxon>
        <taxon>Tetragonisca</taxon>
    </lineage>
</organism>